<keyword evidence="2" id="KW-1185">Reference proteome</keyword>
<dbReference type="PANTHER" id="PTHR35175">
    <property type="entry name" value="DUF1289 DOMAIN-CONTAINING PROTEIN"/>
    <property type="match status" value="1"/>
</dbReference>
<comment type="caution">
    <text evidence="1">The sequence shown here is derived from an EMBL/GenBank/DDBJ whole genome shotgun (WGS) entry which is preliminary data.</text>
</comment>
<dbReference type="Pfam" id="PF06945">
    <property type="entry name" value="DUF1289"/>
    <property type="match status" value="1"/>
</dbReference>
<evidence type="ECO:0000313" key="2">
    <source>
        <dbReference type="Proteomes" id="UP000252387"/>
    </source>
</evidence>
<proteinExistence type="predicted"/>
<dbReference type="Proteomes" id="UP000252387">
    <property type="component" value="Unassembled WGS sequence"/>
</dbReference>
<accession>A0A368K9Z0</accession>
<gene>
    <name evidence="1" type="ORF">DEO45_15110</name>
</gene>
<evidence type="ECO:0000313" key="1">
    <source>
        <dbReference type="EMBL" id="RCS28750.1"/>
    </source>
</evidence>
<dbReference type="AlphaFoldDB" id="A0A368K9Z0"/>
<dbReference type="PANTHER" id="PTHR35175:SF2">
    <property type="entry name" value="DUF1289 DOMAIN-CONTAINING PROTEIN"/>
    <property type="match status" value="1"/>
</dbReference>
<reference evidence="1 2" key="1">
    <citation type="submission" date="2018-05" db="EMBL/GenBank/DDBJ databases">
        <title>Draft genome sequence of Rhodanobacter denitrificans Yn1 isolated from gold copper mine.</title>
        <authorList>
            <person name="Yang N."/>
            <person name="Mazhar H.S."/>
            <person name="Rensing C."/>
        </authorList>
    </citation>
    <scope>NUCLEOTIDE SEQUENCE [LARGE SCALE GENOMIC DNA]</scope>
    <source>
        <strain evidence="1 2">Yn1</strain>
    </source>
</reference>
<name>A0A368K9Z0_9GAMM</name>
<protein>
    <submittedName>
        <fullName evidence="1">DUF1289 domain-containing protein</fullName>
    </submittedName>
</protein>
<organism evidence="1 2">
    <name type="scientific">Rhodanobacter denitrificans</name>
    <dbReference type="NCBI Taxonomy" id="666685"/>
    <lineage>
        <taxon>Bacteria</taxon>
        <taxon>Pseudomonadati</taxon>
        <taxon>Pseudomonadota</taxon>
        <taxon>Gammaproteobacteria</taxon>
        <taxon>Lysobacterales</taxon>
        <taxon>Rhodanobacteraceae</taxon>
        <taxon>Rhodanobacter</taxon>
    </lineage>
</organism>
<sequence length="64" mass="7125">MPNAPDHSALTLPLTPCIGICRLDADGYCVGCRRTGEEIGRWRGMSDAERLRMMRDVLPLRPSP</sequence>
<dbReference type="InterPro" id="IPR010710">
    <property type="entry name" value="DUF1289"/>
</dbReference>
<dbReference type="OrthoDB" id="9811423at2"/>
<dbReference type="EMBL" id="QFWQ01000010">
    <property type="protein sequence ID" value="RCS28750.1"/>
    <property type="molecule type" value="Genomic_DNA"/>
</dbReference>